<dbReference type="Proteomes" id="UP000076929">
    <property type="component" value="Chromosome"/>
</dbReference>
<accession>A0A172QW12</accession>
<dbReference type="OrthoDB" id="4401904at2"/>
<proteinExistence type="predicted"/>
<dbReference type="EMBL" id="CP015622">
    <property type="protein sequence ID" value="ANE04895.1"/>
    <property type="molecule type" value="Genomic_DNA"/>
</dbReference>
<name>A0A172QW12_9CORY</name>
<protein>
    <submittedName>
        <fullName evidence="1">Uncharacterized protein</fullName>
    </submittedName>
</protein>
<dbReference type="AlphaFoldDB" id="A0A172QW12"/>
<evidence type="ECO:0000313" key="1">
    <source>
        <dbReference type="EMBL" id="ANE04895.1"/>
    </source>
</evidence>
<dbReference type="RefSeq" id="WP_066568226.1">
    <property type="nucleotide sequence ID" value="NZ_CP015622.1"/>
</dbReference>
<dbReference type="STRING" id="1652495.ccrud_12270"/>
<gene>
    <name evidence="1" type="ORF">ccrud_12270</name>
</gene>
<keyword evidence="2" id="KW-1185">Reference proteome</keyword>
<sequence>MNVIRLDSNQTYDVPREGFSARLEFDVSGGQGFRVEVPSTESNRRGNTWWIRNPQGTTEVTVFPDSARSEFLSGTKLYVSVVIQEAGRQETTLQLPTYPMGGLRSIPVLNIFPGEETIRLQAGDVSNDSSLDTEASGIRSSLGRSIDKDGSTDIARANVTILVDKTASMKFSTSRDTFDTMCSFAAGVLSVVSSGRSINLMTSSSSDPRVRIENPEEISTLSDRFTPVREVGWNSDLGQISPEDAVVVISDDIPAEILKLSNRVHVLSSRKPLVEHGTSTTYFDPSLINAIKNHDQRLLAGPVRQMFDALTGSIQREDPQA</sequence>
<organism evidence="1 2">
    <name type="scientific">Corynebacterium crudilactis</name>
    <dbReference type="NCBI Taxonomy" id="1652495"/>
    <lineage>
        <taxon>Bacteria</taxon>
        <taxon>Bacillati</taxon>
        <taxon>Actinomycetota</taxon>
        <taxon>Actinomycetes</taxon>
        <taxon>Mycobacteriales</taxon>
        <taxon>Corynebacteriaceae</taxon>
        <taxon>Corynebacterium</taxon>
    </lineage>
</organism>
<evidence type="ECO:0000313" key="2">
    <source>
        <dbReference type="Proteomes" id="UP000076929"/>
    </source>
</evidence>
<dbReference type="KEGG" id="ccjz:ccrud_12270"/>
<reference evidence="1 2" key="1">
    <citation type="submission" date="2016-05" db="EMBL/GenBank/DDBJ databases">
        <title>Complete genome sequence of Corynebacterium crudilactis, a new Corynebacterium species isolated from raw cow's milk.</title>
        <authorList>
            <person name="Christian R."/>
            <person name="Zimmermann J."/>
            <person name="Lipski A."/>
            <person name="Kalinowski J."/>
        </authorList>
    </citation>
    <scope>NUCLEOTIDE SEQUENCE [LARGE SCALE GENOMIC DNA]</scope>
    <source>
        <strain evidence="1 2">JZ16</strain>
    </source>
</reference>